<sequence>MAPLILHNVPDDELYIGEDGIQRPYAMIYPDQDRNPGAMRTRRAAPETGAFGKSTRRSRSKTATPARREDPTIQSAHKVFAAFFQQQSSQTEDASEDTPSSSAPRQRKSSAASTLLPTSTTDLTADEAAAAAAAQPAAPRTIPKVPTEVILRGFKNTDQQYAAINHYEQIAGRICEDYPRDPPYEIRRYKSDLRDPALTRRRPLTPEERARVNRADSGAHWVKVTFDSSQAADAAIFSSPQAILGHLVYAEPYRGLPPLRDEPVPDATTTALLGDEIPAGWRRPGRGGNRTAAELRTPFGGGSGGRLPRKVVAADDDHAALEMDMSPPHSQTSSRTIESGTVNGSTSSSNTVTGATPLGSMTTPPSASSSTPATAAAVPTPTENSVYCRRIPTARRAVLLPAEQALLPSQTYAQRILSGIPFLTWFSGSMIGNEVPRTPEGEFDWVNASLYWKLICWLDWMFALFGGEVVYADKDD</sequence>
<organism evidence="2 3">
    <name type="scientific">Cytospora schulzeri</name>
    <dbReference type="NCBI Taxonomy" id="448051"/>
    <lineage>
        <taxon>Eukaryota</taxon>
        <taxon>Fungi</taxon>
        <taxon>Dikarya</taxon>
        <taxon>Ascomycota</taxon>
        <taxon>Pezizomycotina</taxon>
        <taxon>Sordariomycetes</taxon>
        <taxon>Sordariomycetidae</taxon>
        <taxon>Diaporthales</taxon>
        <taxon>Cytosporaceae</taxon>
        <taxon>Cytospora</taxon>
    </lineage>
</organism>
<feature type="compositionally biased region" description="Low complexity" evidence="1">
    <location>
        <begin position="339"/>
        <end position="378"/>
    </location>
</feature>
<evidence type="ECO:0000313" key="2">
    <source>
        <dbReference type="EMBL" id="ROV98704.1"/>
    </source>
</evidence>
<name>A0A423W5T0_9PEZI</name>
<feature type="region of interest" description="Disordered" evidence="1">
    <location>
        <begin position="28"/>
        <end position="73"/>
    </location>
</feature>
<feature type="region of interest" description="Disordered" evidence="1">
    <location>
        <begin position="322"/>
        <end position="378"/>
    </location>
</feature>
<dbReference type="OrthoDB" id="8033832at2759"/>
<proteinExistence type="predicted"/>
<keyword evidence="3" id="KW-1185">Reference proteome</keyword>
<dbReference type="InterPro" id="IPR012677">
    <property type="entry name" value="Nucleotide-bd_a/b_plait_sf"/>
</dbReference>
<evidence type="ECO:0000256" key="1">
    <source>
        <dbReference type="SAM" id="MobiDB-lite"/>
    </source>
</evidence>
<reference evidence="2 3" key="1">
    <citation type="submission" date="2015-09" db="EMBL/GenBank/DDBJ databases">
        <title>Host preference determinants of Valsa canker pathogens revealed by comparative genomics.</title>
        <authorList>
            <person name="Yin Z."/>
            <person name="Huang L."/>
        </authorList>
    </citation>
    <scope>NUCLEOTIDE SEQUENCE [LARGE SCALE GENOMIC DNA]</scope>
    <source>
        <strain evidence="2 3">03-1</strain>
    </source>
</reference>
<comment type="caution">
    <text evidence="2">The sequence shown here is derived from an EMBL/GenBank/DDBJ whole genome shotgun (WGS) entry which is preliminary data.</text>
</comment>
<protein>
    <recommendedName>
        <fullName evidence="4">Nucleoporin NUP53</fullName>
    </recommendedName>
</protein>
<accession>A0A423W5T0</accession>
<feature type="compositionally biased region" description="Polar residues" evidence="1">
    <location>
        <begin position="328"/>
        <end position="338"/>
    </location>
</feature>
<dbReference type="STRING" id="356882.A0A423W5T0"/>
<gene>
    <name evidence="2" type="ORF">VMCG_06822</name>
</gene>
<feature type="compositionally biased region" description="Low complexity" evidence="1">
    <location>
        <begin position="109"/>
        <end position="119"/>
    </location>
</feature>
<evidence type="ECO:0000313" key="3">
    <source>
        <dbReference type="Proteomes" id="UP000283895"/>
    </source>
</evidence>
<dbReference type="Proteomes" id="UP000283895">
    <property type="component" value="Unassembled WGS sequence"/>
</dbReference>
<feature type="region of interest" description="Disordered" evidence="1">
    <location>
        <begin position="277"/>
        <end position="309"/>
    </location>
</feature>
<evidence type="ECO:0008006" key="4">
    <source>
        <dbReference type="Google" id="ProtNLM"/>
    </source>
</evidence>
<dbReference type="Gene3D" id="3.30.70.330">
    <property type="match status" value="1"/>
</dbReference>
<dbReference type="AlphaFoldDB" id="A0A423W5T0"/>
<dbReference type="EMBL" id="LKEA01000025">
    <property type="protein sequence ID" value="ROV98704.1"/>
    <property type="molecule type" value="Genomic_DNA"/>
</dbReference>
<feature type="region of interest" description="Disordered" evidence="1">
    <location>
        <begin position="86"/>
        <end position="119"/>
    </location>
</feature>